<dbReference type="EMBL" id="AVOT02092837">
    <property type="protein sequence ID" value="MBW0573793.1"/>
    <property type="molecule type" value="Genomic_DNA"/>
</dbReference>
<sequence length="189" mass="21840">MPRVDEEIEKAEEDNGKSSHQRLQEVPPIQSNSICIHVPNQLPINFYDPEWYNSHTAGKKTIYADTFNVAFLLDYSMSIQGNKNPDEKLNDRCFSEKYWDQLIEPYDISHEIHLNDKDVISETNTSAKLVRTSSEEYIDSLESNEENDEEYIETNSLLDQDTKMAHAPEPNVFAVGSSNDSMQTDWSKW</sequence>
<proteinExistence type="predicted"/>
<organism evidence="2 3">
    <name type="scientific">Austropuccinia psidii MF-1</name>
    <dbReference type="NCBI Taxonomy" id="1389203"/>
    <lineage>
        <taxon>Eukaryota</taxon>
        <taxon>Fungi</taxon>
        <taxon>Dikarya</taxon>
        <taxon>Basidiomycota</taxon>
        <taxon>Pucciniomycotina</taxon>
        <taxon>Pucciniomycetes</taxon>
        <taxon>Pucciniales</taxon>
        <taxon>Sphaerophragmiaceae</taxon>
        <taxon>Austropuccinia</taxon>
    </lineage>
</organism>
<evidence type="ECO:0000313" key="3">
    <source>
        <dbReference type="Proteomes" id="UP000765509"/>
    </source>
</evidence>
<dbReference type="Proteomes" id="UP000765509">
    <property type="component" value="Unassembled WGS sequence"/>
</dbReference>
<dbReference type="AlphaFoldDB" id="A0A9Q3K358"/>
<gene>
    <name evidence="2" type="ORF">O181_113508</name>
</gene>
<protein>
    <submittedName>
        <fullName evidence="2">Uncharacterized protein</fullName>
    </submittedName>
</protein>
<reference evidence="2" key="1">
    <citation type="submission" date="2021-03" db="EMBL/GenBank/DDBJ databases">
        <title>Draft genome sequence of rust myrtle Austropuccinia psidii MF-1, a brazilian biotype.</title>
        <authorList>
            <person name="Quecine M.C."/>
            <person name="Pachon D.M.R."/>
            <person name="Bonatelli M.L."/>
            <person name="Correr F.H."/>
            <person name="Franceschini L.M."/>
            <person name="Leite T.F."/>
            <person name="Margarido G.R.A."/>
            <person name="Almeida C.A."/>
            <person name="Ferrarezi J.A."/>
            <person name="Labate C.A."/>
        </authorList>
    </citation>
    <scope>NUCLEOTIDE SEQUENCE</scope>
    <source>
        <strain evidence="2">MF-1</strain>
    </source>
</reference>
<name>A0A9Q3K358_9BASI</name>
<evidence type="ECO:0000256" key="1">
    <source>
        <dbReference type="SAM" id="MobiDB-lite"/>
    </source>
</evidence>
<keyword evidence="3" id="KW-1185">Reference proteome</keyword>
<comment type="caution">
    <text evidence="2">The sequence shown here is derived from an EMBL/GenBank/DDBJ whole genome shotgun (WGS) entry which is preliminary data.</text>
</comment>
<feature type="region of interest" description="Disordered" evidence="1">
    <location>
        <begin position="1"/>
        <end position="24"/>
    </location>
</feature>
<accession>A0A9Q3K358</accession>
<evidence type="ECO:0000313" key="2">
    <source>
        <dbReference type="EMBL" id="MBW0573793.1"/>
    </source>
</evidence>
<feature type="compositionally biased region" description="Acidic residues" evidence="1">
    <location>
        <begin position="1"/>
        <end position="12"/>
    </location>
</feature>